<evidence type="ECO:0000313" key="12">
    <source>
        <dbReference type="EMBL" id="CAF3580680.1"/>
    </source>
</evidence>
<evidence type="ECO:0000256" key="7">
    <source>
        <dbReference type="ARBA" id="ARBA00047597"/>
    </source>
</evidence>
<feature type="repeat" description="TPR" evidence="8">
    <location>
        <begin position="488"/>
        <end position="521"/>
    </location>
</feature>
<dbReference type="PANTHER" id="PTHR45641:SF19">
    <property type="entry name" value="NEPHROCYSTIN-3"/>
    <property type="match status" value="1"/>
</dbReference>
<dbReference type="SMART" id="SM00028">
    <property type="entry name" value="TPR"/>
    <property type="match status" value="5"/>
</dbReference>
<proteinExistence type="inferred from homology"/>
<evidence type="ECO:0000256" key="6">
    <source>
        <dbReference type="ARBA" id="ARBA00022803"/>
    </source>
</evidence>
<dbReference type="Proteomes" id="UP000663891">
    <property type="component" value="Unassembled WGS sequence"/>
</dbReference>
<accession>A0A819L196</accession>
<dbReference type="AlphaFoldDB" id="A0A819L196"/>
<feature type="repeat" description="TPR" evidence="8">
    <location>
        <begin position="446"/>
        <end position="479"/>
    </location>
</feature>
<dbReference type="Proteomes" id="UP000663881">
    <property type="component" value="Unassembled WGS sequence"/>
</dbReference>
<dbReference type="GO" id="GO:0016779">
    <property type="term" value="F:nucleotidyltransferase activity"/>
    <property type="evidence" value="ECO:0007669"/>
    <property type="project" value="UniProtKB-KW"/>
</dbReference>
<evidence type="ECO:0000256" key="3">
    <source>
        <dbReference type="ARBA" id="ARBA00022679"/>
    </source>
</evidence>
<dbReference type="SUPFAM" id="SSF56399">
    <property type="entry name" value="ADP-ribosylation"/>
    <property type="match status" value="1"/>
</dbReference>
<keyword evidence="4" id="KW-0548">Nucleotidyltransferase</keyword>
<protein>
    <recommendedName>
        <fullName evidence="9">NAD(P)(+)--arginine ADP-ribosyltransferase</fullName>
        <ecNumber evidence="9">2.4.2.31</ecNumber>
    </recommendedName>
    <alternativeName>
        <fullName evidence="9">Mono(ADP-ribosyl)transferase</fullName>
    </alternativeName>
</protein>
<sequence length="670" mass="79130">MSMLPSKMYVNIEEYFLLWVNISLQEFHTVQSRLRSSISHQKLFNDVYECEEYIFHKTSKDDRIVLIINNTNICQDFLSRIYHLRQISSIYILCVIENNNELFKQWTKMKNIFREIDKLIIKVEFDHNQRRDRNMDTALAFNVFNINNCDRSSLDINAEFLHSLLIIDVILRMNKIPLNQNKELIDLCQNAYSDNPIELENIEQFVLTYTPNQALWWYTSNTFLFRILNKAFRVDNTNLLYLLRSYIYDLHVQLQQCQSHSCLRVYRGQLITLEELNHLNDSIGHYISIKSFFSTSLNRDLAIFYLGLSQDCTTNFRRILFEINADPNIDSIKPFANISSFSAFPNEEEVLFAPRTIFQIENIIFDRQDEIYCIQMTLCGEKQNHLNDIYEQNRKHYGGGEQKVTNLLTLGIVFQRMGKLDDAEILYRRQLEEFSSKNILENPLISTCYFSIGEILREKGEYDASMIWYQKSLDKDRKTFQDDHPNIGNTYNSIGIVQEKKGDYENALDSYNIALKIALKTFGWNNTYVALCLNNIGNTYQALDNYLKALDCHRIALMIRQNNLPSNHHRLAASHNNIAVVYHRLSYFDLAYEHYKIALQIVNKSLPPYHSDIRLIARNIALLYENQDYLHEAPNNYEQEANRLNQFLTYDHVDIIQIKQDIERIKNLLF</sequence>
<keyword evidence="9" id="KW-0520">NAD</keyword>
<evidence type="ECO:0000256" key="9">
    <source>
        <dbReference type="RuleBase" id="RU361228"/>
    </source>
</evidence>
<reference evidence="13" key="1">
    <citation type="submission" date="2021-02" db="EMBL/GenBank/DDBJ databases">
        <authorList>
            <person name="Nowell W R."/>
        </authorList>
    </citation>
    <scope>NUCLEOTIDE SEQUENCE</scope>
</reference>
<comment type="catalytic activity">
    <reaction evidence="7 9">
        <text>L-arginyl-[protein] + NAD(+) = N(omega)-(ADP-D-ribosyl)-L-arginyl-[protein] + nicotinamide + H(+)</text>
        <dbReference type="Rhea" id="RHEA:19149"/>
        <dbReference type="Rhea" id="RHEA-COMP:10532"/>
        <dbReference type="Rhea" id="RHEA-COMP:15087"/>
        <dbReference type="ChEBI" id="CHEBI:15378"/>
        <dbReference type="ChEBI" id="CHEBI:17154"/>
        <dbReference type="ChEBI" id="CHEBI:29965"/>
        <dbReference type="ChEBI" id="CHEBI:57540"/>
        <dbReference type="ChEBI" id="CHEBI:142554"/>
        <dbReference type="EC" id="2.4.2.31"/>
    </reaction>
</comment>
<keyword evidence="6 8" id="KW-0802">TPR repeat</keyword>
<evidence type="ECO:0000256" key="4">
    <source>
        <dbReference type="ARBA" id="ARBA00022695"/>
    </source>
</evidence>
<dbReference type="PROSITE" id="PS51996">
    <property type="entry name" value="TR_MART"/>
    <property type="match status" value="1"/>
</dbReference>
<keyword evidence="5" id="KW-0677">Repeat</keyword>
<dbReference type="SUPFAM" id="SSF48452">
    <property type="entry name" value="TPR-like"/>
    <property type="match status" value="2"/>
</dbReference>
<dbReference type="OrthoDB" id="19588at2759"/>
<dbReference type="Proteomes" id="UP000663860">
    <property type="component" value="Unassembled WGS sequence"/>
</dbReference>
<evidence type="ECO:0000313" key="11">
    <source>
        <dbReference type="EMBL" id="CAF1396342.1"/>
    </source>
</evidence>
<name>A0A819L196_9BILA</name>
<dbReference type="EC" id="2.4.2.31" evidence="9"/>
<gene>
    <name evidence="11" type="ORF">IZO911_LOCUS39240</name>
    <name evidence="13" type="ORF">KXQ929_LOCUS25993</name>
    <name evidence="12" type="ORF">OKA104_LOCUS5588</name>
    <name evidence="10" type="ORF">VCS650_LOCUS31980</name>
</gene>
<dbReference type="Proteomes" id="UP000663868">
    <property type="component" value="Unassembled WGS sequence"/>
</dbReference>
<dbReference type="Gene3D" id="3.90.176.10">
    <property type="entry name" value="Toxin ADP-ribosyltransferase, Chain A, domain 1"/>
    <property type="match status" value="1"/>
</dbReference>
<dbReference type="Pfam" id="PF13424">
    <property type="entry name" value="TPR_12"/>
    <property type="match status" value="2"/>
</dbReference>
<dbReference type="EMBL" id="CAJNOE010001169">
    <property type="protein sequence ID" value="CAF1396342.1"/>
    <property type="molecule type" value="Genomic_DNA"/>
</dbReference>
<dbReference type="Gene3D" id="1.25.40.10">
    <property type="entry name" value="Tetratricopeptide repeat domain"/>
    <property type="match status" value="2"/>
</dbReference>
<evidence type="ECO:0000313" key="10">
    <source>
        <dbReference type="EMBL" id="CAF1318058.1"/>
    </source>
</evidence>
<dbReference type="InterPro" id="IPR000768">
    <property type="entry name" value="ART"/>
</dbReference>
<dbReference type="EMBL" id="CAJOAY010000195">
    <property type="protein sequence ID" value="CAF3580680.1"/>
    <property type="molecule type" value="Genomic_DNA"/>
</dbReference>
<keyword evidence="9" id="KW-0521">NADP</keyword>
<keyword evidence="2 9" id="KW-0328">Glycosyltransferase</keyword>
<dbReference type="EMBL" id="CAJNON010000564">
    <property type="protein sequence ID" value="CAF1318058.1"/>
    <property type="molecule type" value="Genomic_DNA"/>
</dbReference>
<evidence type="ECO:0000313" key="14">
    <source>
        <dbReference type="Proteomes" id="UP000663868"/>
    </source>
</evidence>
<evidence type="ECO:0000256" key="5">
    <source>
        <dbReference type="ARBA" id="ARBA00022737"/>
    </source>
</evidence>
<keyword evidence="3 9" id="KW-0808">Transferase</keyword>
<evidence type="ECO:0000256" key="1">
    <source>
        <dbReference type="ARBA" id="ARBA00009558"/>
    </source>
</evidence>
<dbReference type="Pfam" id="PF01129">
    <property type="entry name" value="ART"/>
    <property type="match status" value="1"/>
</dbReference>
<dbReference type="EMBL" id="CAJOBB010002308">
    <property type="protein sequence ID" value="CAF3957578.1"/>
    <property type="molecule type" value="Genomic_DNA"/>
</dbReference>
<comment type="similarity">
    <text evidence="1 9">Belongs to the Arg-specific ADP-ribosyltransferase family.</text>
</comment>
<evidence type="ECO:0000313" key="13">
    <source>
        <dbReference type="EMBL" id="CAF3957578.1"/>
    </source>
</evidence>
<dbReference type="PROSITE" id="PS50005">
    <property type="entry name" value="TPR"/>
    <property type="match status" value="2"/>
</dbReference>
<organism evidence="13 14">
    <name type="scientific">Adineta steineri</name>
    <dbReference type="NCBI Taxonomy" id="433720"/>
    <lineage>
        <taxon>Eukaryota</taxon>
        <taxon>Metazoa</taxon>
        <taxon>Spiralia</taxon>
        <taxon>Gnathifera</taxon>
        <taxon>Rotifera</taxon>
        <taxon>Eurotatoria</taxon>
        <taxon>Bdelloidea</taxon>
        <taxon>Adinetida</taxon>
        <taxon>Adinetidae</taxon>
        <taxon>Adineta</taxon>
    </lineage>
</organism>
<comment type="caution">
    <text evidence="13">The sequence shown here is derived from an EMBL/GenBank/DDBJ whole genome shotgun (WGS) entry which is preliminary data.</text>
</comment>
<dbReference type="InterPro" id="IPR011990">
    <property type="entry name" value="TPR-like_helical_dom_sf"/>
</dbReference>
<dbReference type="InterPro" id="IPR019734">
    <property type="entry name" value="TPR_rpt"/>
</dbReference>
<dbReference type="GO" id="GO:0106274">
    <property type="term" value="F:NAD+-protein-arginine ADP-ribosyltransferase activity"/>
    <property type="evidence" value="ECO:0007669"/>
    <property type="project" value="UniProtKB-EC"/>
</dbReference>
<evidence type="ECO:0000256" key="8">
    <source>
        <dbReference type="PROSITE-ProRule" id="PRU00339"/>
    </source>
</evidence>
<evidence type="ECO:0000256" key="2">
    <source>
        <dbReference type="ARBA" id="ARBA00022676"/>
    </source>
</evidence>
<dbReference type="PANTHER" id="PTHR45641">
    <property type="entry name" value="TETRATRICOPEPTIDE REPEAT PROTEIN (AFU_ORTHOLOGUE AFUA_6G03870)"/>
    <property type="match status" value="1"/>
</dbReference>